<dbReference type="RefSeq" id="WP_098736395.1">
    <property type="nucleotide sequence ID" value="NZ_PDKW01000040.1"/>
</dbReference>
<gene>
    <name evidence="4" type="ORF">CRT60_10580</name>
</gene>
<dbReference type="AlphaFoldDB" id="A0A2B8BGC6"/>
<evidence type="ECO:0000313" key="4">
    <source>
        <dbReference type="EMBL" id="PGH56945.1"/>
    </source>
</evidence>
<dbReference type="SUPFAM" id="SSF50037">
    <property type="entry name" value="C-terminal domain of transcriptional repressors"/>
    <property type="match status" value="1"/>
</dbReference>
<organism evidence="4 5">
    <name type="scientific">Azospirillum palustre</name>
    <dbReference type="NCBI Taxonomy" id="2044885"/>
    <lineage>
        <taxon>Bacteria</taxon>
        <taxon>Pseudomonadati</taxon>
        <taxon>Pseudomonadota</taxon>
        <taxon>Alphaproteobacteria</taxon>
        <taxon>Rhodospirillales</taxon>
        <taxon>Azospirillaceae</taxon>
        <taxon>Azospirillum</taxon>
    </lineage>
</organism>
<reference evidence="5" key="1">
    <citation type="submission" date="2017-10" db="EMBL/GenBank/DDBJ databases">
        <authorList>
            <person name="Kravchenko I.K."/>
            <person name="Grouzdev D.S."/>
        </authorList>
    </citation>
    <scope>NUCLEOTIDE SEQUENCE [LARGE SCALE GENOMIC DNA]</scope>
    <source>
        <strain evidence="5">B2</strain>
    </source>
</reference>
<name>A0A2B8BGC6_9PROT</name>
<feature type="compositionally biased region" description="Pro residues" evidence="2">
    <location>
        <begin position="17"/>
        <end position="27"/>
    </location>
</feature>
<dbReference type="InterPro" id="IPR052713">
    <property type="entry name" value="FeoA"/>
</dbReference>
<dbReference type="Gene3D" id="2.30.30.90">
    <property type="match status" value="1"/>
</dbReference>
<comment type="caution">
    <text evidence="4">The sequence shown here is derived from an EMBL/GenBank/DDBJ whole genome shotgun (WGS) entry which is preliminary data.</text>
</comment>
<dbReference type="EMBL" id="PDKW01000040">
    <property type="protein sequence ID" value="PGH56945.1"/>
    <property type="molecule type" value="Genomic_DNA"/>
</dbReference>
<dbReference type="Pfam" id="PF04023">
    <property type="entry name" value="FeoA"/>
    <property type="match status" value="1"/>
</dbReference>
<dbReference type="InterPro" id="IPR008988">
    <property type="entry name" value="Transcriptional_repressor_C"/>
</dbReference>
<dbReference type="Proteomes" id="UP000225379">
    <property type="component" value="Unassembled WGS sequence"/>
</dbReference>
<accession>A0A2B8BGC6</accession>
<dbReference type="InterPro" id="IPR038157">
    <property type="entry name" value="FeoA_core_dom"/>
</dbReference>
<proteinExistence type="predicted"/>
<feature type="domain" description="Ferrous iron transporter FeoA-like" evidence="3">
    <location>
        <begin position="43"/>
        <end position="124"/>
    </location>
</feature>
<protein>
    <submittedName>
        <fullName evidence="4">Iron transporter</fullName>
    </submittedName>
</protein>
<feature type="compositionally biased region" description="Low complexity" evidence="2">
    <location>
        <begin position="28"/>
        <end position="40"/>
    </location>
</feature>
<evidence type="ECO:0000259" key="3">
    <source>
        <dbReference type="SMART" id="SM00899"/>
    </source>
</evidence>
<evidence type="ECO:0000256" key="2">
    <source>
        <dbReference type="SAM" id="MobiDB-lite"/>
    </source>
</evidence>
<evidence type="ECO:0000313" key="5">
    <source>
        <dbReference type="Proteomes" id="UP000225379"/>
    </source>
</evidence>
<keyword evidence="5" id="KW-1185">Reference proteome</keyword>
<feature type="compositionally biased region" description="Low complexity" evidence="2">
    <location>
        <begin position="7"/>
        <end position="16"/>
    </location>
</feature>
<dbReference type="GO" id="GO:0046914">
    <property type="term" value="F:transition metal ion binding"/>
    <property type="evidence" value="ECO:0007669"/>
    <property type="project" value="InterPro"/>
</dbReference>
<dbReference type="PANTHER" id="PTHR42954">
    <property type="entry name" value="FE(2+) TRANSPORT PROTEIN A"/>
    <property type="match status" value="1"/>
</dbReference>
<dbReference type="PANTHER" id="PTHR42954:SF2">
    <property type="entry name" value="FE(2+) TRANSPORT PROTEIN A"/>
    <property type="match status" value="1"/>
</dbReference>
<dbReference type="InterPro" id="IPR007167">
    <property type="entry name" value="Fe-transptr_FeoA-like"/>
</dbReference>
<feature type="region of interest" description="Disordered" evidence="2">
    <location>
        <begin position="1"/>
        <end position="42"/>
    </location>
</feature>
<keyword evidence="1" id="KW-0408">Iron</keyword>
<evidence type="ECO:0000256" key="1">
    <source>
        <dbReference type="ARBA" id="ARBA00023004"/>
    </source>
</evidence>
<sequence>MIPPLSGPAHAASPSPATHPAPGPAPGPASGTSSDPPAGADRCRLGALRKGQRAVVTGLDDSAVATPLPPGELERRMIEMGLIEGARVEILHEGFPGADPLAVRINDHTLALRRAEAHAVLVTLG</sequence>
<dbReference type="OrthoDB" id="7173531at2"/>
<dbReference type="SMART" id="SM00899">
    <property type="entry name" value="FeoA"/>
    <property type="match status" value="1"/>
</dbReference>